<name>A0ABY5G6I0_VIBPE</name>
<sequence>MTGSSLLEHISVISDPRQSWKVEHKLTDIIFLMVAAVIAGAEGWEDIEDFGQDNLDWLRQYGDFENGVPVHDTIARFINLISAKQLQRCFAQWMKDWHEATEGEVVAIDGKTLRGTYNKDKRSGAIHMVSAFSAANKMVLGQVKTSEKSNEVTAIPELLELLSIKGCLVTIDAMGCQKSIADKIIRKEADYLLAVKDNQKKLNQAMNEIFNATMLNSFEGDKIVVQEKGHGRKETRLYLVEHNVDLLGDLAFEWSQLTTLGVVVSIRQEGNKPAEIMQIKHYISSAKLSAKELLEGTRSHWSIENQMHWRLDVGFNEDNCRIRREQAGENFAVIRHASLNLLTAETSFKAGIKRKQKKANRSNAYLSKVLVGQGAS</sequence>
<dbReference type="InterPro" id="IPR002559">
    <property type="entry name" value="Transposase_11"/>
</dbReference>
<evidence type="ECO:0000259" key="1">
    <source>
        <dbReference type="Pfam" id="PF01609"/>
    </source>
</evidence>
<accession>A0ABY5G6I0</accession>
<evidence type="ECO:0000313" key="3">
    <source>
        <dbReference type="EMBL" id="UTT85779.1"/>
    </source>
</evidence>
<dbReference type="Pfam" id="PF01609">
    <property type="entry name" value="DDE_Tnp_1"/>
    <property type="match status" value="1"/>
</dbReference>
<feature type="domain" description="H repeat-associated protein N-terminal" evidence="2">
    <location>
        <begin position="7"/>
        <end position="94"/>
    </location>
</feature>
<reference evidence="3" key="1">
    <citation type="submission" date="2022-01" db="EMBL/GenBank/DDBJ databases">
        <title>Alginate degradation mechanism of Vibrio pelagius WXL662.</title>
        <authorList>
            <person name="He X."/>
        </authorList>
    </citation>
    <scope>NUCLEOTIDE SEQUENCE</scope>
    <source>
        <strain evidence="3">WXL662</strain>
    </source>
</reference>
<evidence type="ECO:0000259" key="2">
    <source>
        <dbReference type="Pfam" id="PF13808"/>
    </source>
</evidence>
<dbReference type="NCBIfam" id="NF033564">
    <property type="entry name" value="transpos_ISAs1"/>
    <property type="match status" value="1"/>
</dbReference>
<proteinExistence type="predicted"/>
<protein>
    <submittedName>
        <fullName evidence="3">ISAs1 family transposase</fullName>
    </submittedName>
</protein>
<dbReference type="Pfam" id="PF13808">
    <property type="entry name" value="DDE_Tnp_1_assoc"/>
    <property type="match status" value="1"/>
</dbReference>
<dbReference type="InterPro" id="IPR047647">
    <property type="entry name" value="ISAs1_transpos"/>
</dbReference>
<gene>
    <name evidence="3" type="ORF">LZI70_05925</name>
</gene>
<dbReference type="PANTHER" id="PTHR30298">
    <property type="entry name" value="H REPEAT-ASSOCIATED PREDICTED TRANSPOSASE"/>
    <property type="match status" value="1"/>
</dbReference>
<dbReference type="EMBL" id="CP090614">
    <property type="protein sequence ID" value="UTT85779.1"/>
    <property type="molecule type" value="Genomic_DNA"/>
</dbReference>
<dbReference type="InterPro" id="IPR051698">
    <property type="entry name" value="Transposase_11-like"/>
</dbReference>
<evidence type="ECO:0000313" key="4">
    <source>
        <dbReference type="Proteomes" id="UP001059120"/>
    </source>
</evidence>
<dbReference type="RefSeq" id="WP_255231624.1">
    <property type="nucleotide sequence ID" value="NZ_CP090614.1"/>
</dbReference>
<dbReference type="InterPro" id="IPR032806">
    <property type="entry name" value="YbfD_N"/>
</dbReference>
<feature type="domain" description="Transposase IS4-like" evidence="1">
    <location>
        <begin position="103"/>
        <end position="341"/>
    </location>
</feature>
<dbReference type="PANTHER" id="PTHR30298:SF0">
    <property type="entry name" value="PROTEIN YBFL-RELATED"/>
    <property type="match status" value="1"/>
</dbReference>
<dbReference type="Proteomes" id="UP001059120">
    <property type="component" value="Chromosome 1"/>
</dbReference>
<keyword evidence="4" id="KW-1185">Reference proteome</keyword>
<organism evidence="3 4">
    <name type="scientific">Vibrio pelagius</name>
    <dbReference type="NCBI Taxonomy" id="28169"/>
    <lineage>
        <taxon>Bacteria</taxon>
        <taxon>Pseudomonadati</taxon>
        <taxon>Pseudomonadota</taxon>
        <taxon>Gammaproteobacteria</taxon>
        <taxon>Vibrionales</taxon>
        <taxon>Vibrionaceae</taxon>
        <taxon>Vibrio</taxon>
    </lineage>
</organism>